<dbReference type="AlphaFoldDB" id="A0AAJ6YH23"/>
<evidence type="ECO:0000256" key="1">
    <source>
        <dbReference type="ARBA" id="ARBA00022692"/>
    </source>
</evidence>
<dbReference type="KEGG" id="csol:105362237"/>
<keyword evidence="4 6" id="KW-0472">Membrane</keyword>
<dbReference type="GeneID" id="105362237"/>
<dbReference type="Proteomes" id="UP000695007">
    <property type="component" value="Unplaced"/>
</dbReference>
<evidence type="ECO:0000256" key="4">
    <source>
        <dbReference type="ARBA" id="ARBA00023136"/>
    </source>
</evidence>
<organism evidence="7 8">
    <name type="scientific">Ceratosolen solmsi marchali</name>
    <dbReference type="NCBI Taxonomy" id="326594"/>
    <lineage>
        <taxon>Eukaryota</taxon>
        <taxon>Metazoa</taxon>
        <taxon>Ecdysozoa</taxon>
        <taxon>Arthropoda</taxon>
        <taxon>Hexapoda</taxon>
        <taxon>Insecta</taxon>
        <taxon>Pterygota</taxon>
        <taxon>Neoptera</taxon>
        <taxon>Endopterygota</taxon>
        <taxon>Hymenoptera</taxon>
        <taxon>Apocrita</taxon>
        <taxon>Proctotrupomorpha</taxon>
        <taxon>Chalcidoidea</taxon>
        <taxon>Agaonidae</taxon>
        <taxon>Agaoninae</taxon>
        <taxon>Ceratosolen</taxon>
    </lineage>
</organism>
<feature type="transmembrane region" description="Helical" evidence="6">
    <location>
        <begin position="12"/>
        <end position="32"/>
    </location>
</feature>
<dbReference type="RefSeq" id="XP_011497930.1">
    <property type="nucleotide sequence ID" value="XM_011499628.1"/>
</dbReference>
<protein>
    <recommendedName>
        <fullName evidence="6">Vacuolar ATPase assembly integral membrane protein VMA21 homolog</fullName>
    </recommendedName>
</protein>
<keyword evidence="5 6" id="KW-0968">Cytoplasmic vesicle</keyword>
<keyword evidence="1 6" id="KW-0812">Transmembrane</keyword>
<evidence type="ECO:0000256" key="3">
    <source>
        <dbReference type="ARBA" id="ARBA00022989"/>
    </source>
</evidence>
<reference evidence="8" key="1">
    <citation type="submission" date="2025-08" db="UniProtKB">
        <authorList>
            <consortium name="RefSeq"/>
        </authorList>
    </citation>
    <scope>IDENTIFICATION</scope>
</reference>
<comment type="subcellular location">
    <subcellularLocation>
        <location evidence="6">Endoplasmic reticulum membrane</location>
        <topology evidence="6">Multi-pass membrane protein</topology>
    </subcellularLocation>
    <subcellularLocation>
        <location evidence="6">Endoplasmic reticulum-Golgi intermediate compartment membrane</location>
        <topology evidence="6">Multi-pass membrane protein</topology>
    </subcellularLocation>
    <subcellularLocation>
        <location evidence="6">Cytoplasmic vesicle</location>
        <location evidence="6">COPII-coated vesicle membrane</location>
        <topology evidence="6">Multi-pass membrane protein</topology>
    </subcellularLocation>
</comment>
<dbReference type="GO" id="GO:0012507">
    <property type="term" value="C:ER to Golgi transport vesicle membrane"/>
    <property type="evidence" value="ECO:0007669"/>
    <property type="project" value="UniProtKB-SubCell"/>
</dbReference>
<proteinExistence type="inferred from homology"/>
<evidence type="ECO:0000256" key="2">
    <source>
        <dbReference type="ARBA" id="ARBA00022824"/>
    </source>
</evidence>
<keyword evidence="7" id="KW-1185">Reference proteome</keyword>
<dbReference type="InterPro" id="IPR019013">
    <property type="entry name" value="Vma21"/>
</dbReference>
<gene>
    <name evidence="8" type="primary">LOC105362237</name>
</gene>
<comment type="similarity">
    <text evidence="6">Belongs to the VMA21 family.</text>
</comment>
<dbReference type="GO" id="GO:0005789">
    <property type="term" value="C:endoplasmic reticulum membrane"/>
    <property type="evidence" value="ECO:0007669"/>
    <property type="project" value="UniProtKB-SubCell"/>
</dbReference>
<sequence>MTNQKEQTELQVFKTVLLHCIIIITFPVISFFTSKIFIFDKLLGLETVTSNVYSAGVAIAILHIALGAFIYRAYFDTPSKLQMKSD</sequence>
<dbReference type="GO" id="GO:0070072">
    <property type="term" value="P:vacuolar proton-transporting V-type ATPase complex assembly"/>
    <property type="evidence" value="ECO:0007669"/>
    <property type="project" value="UniProtKB-UniRule"/>
</dbReference>
<evidence type="ECO:0000313" key="8">
    <source>
        <dbReference type="RefSeq" id="XP_011497930.1"/>
    </source>
</evidence>
<keyword evidence="3 6" id="KW-1133">Transmembrane helix</keyword>
<dbReference type="GO" id="GO:0033116">
    <property type="term" value="C:endoplasmic reticulum-Golgi intermediate compartment membrane"/>
    <property type="evidence" value="ECO:0007669"/>
    <property type="project" value="UniProtKB-SubCell"/>
</dbReference>
<dbReference type="Pfam" id="PF09446">
    <property type="entry name" value="VMA21"/>
    <property type="match status" value="1"/>
</dbReference>
<feature type="transmembrane region" description="Helical" evidence="6">
    <location>
        <begin position="52"/>
        <end position="74"/>
    </location>
</feature>
<dbReference type="HAMAP" id="MF_03058">
    <property type="entry name" value="VMA21"/>
    <property type="match status" value="1"/>
</dbReference>
<name>A0AAJ6YH23_9HYME</name>
<evidence type="ECO:0000313" key="7">
    <source>
        <dbReference type="Proteomes" id="UP000695007"/>
    </source>
</evidence>
<comment type="function">
    <text evidence="6">Required for the assembly of the V0 complex of the vacuolar ATPase (V-ATPase) in the endoplasmic reticulum.</text>
</comment>
<evidence type="ECO:0000256" key="6">
    <source>
        <dbReference type="HAMAP-Rule" id="MF_03058"/>
    </source>
</evidence>
<keyword evidence="2 6" id="KW-0256">Endoplasmic reticulum</keyword>
<evidence type="ECO:0000256" key="5">
    <source>
        <dbReference type="ARBA" id="ARBA00023329"/>
    </source>
</evidence>
<accession>A0AAJ6YH23</accession>